<comment type="caution">
    <text evidence="4">The sequence shown here is derived from an EMBL/GenBank/DDBJ whole genome shotgun (WGS) entry which is preliminary data.</text>
</comment>
<dbReference type="Pfam" id="PF10146">
    <property type="entry name" value="zf-C4H2"/>
    <property type="match status" value="2"/>
</dbReference>
<evidence type="ECO:0000256" key="2">
    <source>
        <dbReference type="SAM" id="MobiDB-lite"/>
    </source>
</evidence>
<dbReference type="InterPro" id="IPR018482">
    <property type="entry name" value="Znf-C4H2"/>
</dbReference>
<protein>
    <recommendedName>
        <fullName evidence="3">C4H2-type domain-containing protein</fullName>
    </recommendedName>
</protein>
<proteinExistence type="predicted"/>
<feature type="region of interest" description="Disordered" evidence="2">
    <location>
        <begin position="200"/>
        <end position="222"/>
    </location>
</feature>
<organism evidence="4 5">
    <name type="scientific">Caenorhabditis angaria</name>
    <dbReference type="NCBI Taxonomy" id="860376"/>
    <lineage>
        <taxon>Eukaryota</taxon>
        <taxon>Metazoa</taxon>
        <taxon>Ecdysozoa</taxon>
        <taxon>Nematoda</taxon>
        <taxon>Chromadorea</taxon>
        <taxon>Rhabditida</taxon>
        <taxon>Rhabditina</taxon>
        <taxon>Rhabditomorpha</taxon>
        <taxon>Rhabditoidea</taxon>
        <taxon>Rhabditidae</taxon>
        <taxon>Peloderinae</taxon>
        <taxon>Caenorhabditis</taxon>
    </lineage>
</organism>
<reference evidence="4" key="1">
    <citation type="submission" date="2022-11" db="EMBL/GenBank/DDBJ databases">
        <authorList>
            <person name="Kikuchi T."/>
        </authorList>
    </citation>
    <scope>NUCLEOTIDE SEQUENCE</scope>
    <source>
        <strain evidence="4">PS1010</strain>
    </source>
</reference>
<dbReference type="Proteomes" id="UP001152747">
    <property type="component" value="Unassembled WGS sequence"/>
</dbReference>
<dbReference type="PROSITE" id="PS51896">
    <property type="entry name" value="ZF_C4H2"/>
    <property type="match status" value="1"/>
</dbReference>
<feature type="coiled-coil region" evidence="1">
    <location>
        <begin position="13"/>
        <end position="120"/>
    </location>
</feature>
<dbReference type="PANTHER" id="PTHR31058:SF2">
    <property type="entry name" value="ZINC FINGER C4H2 DOMAIN-CONTAINING PROTEIN"/>
    <property type="match status" value="1"/>
</dbReference>
<dbReference type="InterPro" id="IPR044069">
    <property type="entry name" value="ZF_C4H2"/>
</dbReference>
<evidence type="ECO:0000256" key="1">
    <source>
        <dbReference type="SAM" id="Coils"/>
    </source>
</evidence>
<dbReference type="OrthoDB" id="20865at2759"/>
<evidence type="ECO:0000313" key="5">
    <source>
        <dbReference type="Proteomes" id="UP001152747"/>
    </source>
</evidence>
<dbReference type="PANTHER" id="PTHR31058">
    <property type="entry name" value="ZINC FINGER C4H2 DOMAIN-CONTAINING PROTEIN"/>
    <property type="match status" value="1"/>
</dbReference>
<dbReference type="EMBL" id="CANHGI010000002">
    <property type="protein sequence ID" value="CAI5443455.1"/>
    <property type="molecule type" value="Genomic_DNA"/>
</dbReference>
<dbReference type="AlphaFoldDB" id="A0A9P1N0I8"/>
<name>A0A9P1N0I8_9PELO</name>
<evidence type="ECO:0000259" key="3">
    <source>
        <dbReference type="PROSITE" id="PS51896"/>
    </source>
</evidence>
<evidence type="ECO:0000313" key="4">
    <source>
        <dbReference type="EMBL" id="CAI5443455.1"/>
    </source>
</evidence>
<dbReference type="GO" id="GO:0005634">
    <property type="term" value="C:nucleus"/>
    <property type="evidence" value="ECO:0007669"/>
    <property type="project" value="TreeGrafter"/>
</dbReference>
<feature type="compositionally biased region" description="Basic residues" evidence="2">
    <location>
        <begin position="203"/>
        <end position="215"/>
    </location>
</feature>
<dbReference type="GO" id="GO:0045666">
    <property type="term" value="P:positive regulation of neuron differentiation"/>
    <property type="evidence" value="ECO:0007669"/>
    <property type="project" value="TreeGrafter"/>
</dbReference>
<feature type="domain" description="C4H2-type" evidence="3">
    <location>
        <begin position="176"/>
        <end position="218"/>
    </location>
</feature>
<gene>
    <name evidence="4" type="ORF">CAMP_LOCUS6092</name>
</gene>
<sequence>MEIAEFSEGIRKFQGAKEKIDEFFKTLEELQNEIAEKNELEKHIENCEKMSKDLEAERKSHAEELRQINQDINILEDISKSLRGEIETSKLKISKSLRVVKNARENLNSDLKNLNFEQEDVYFEPTQEEIKYEPKLLPFSFPSFLTSIFPSIPPPQISPITPNNLVNRHRLPPQFVEASKMKICENCGAKIHRNAPTCPMCKTKTKSKNPKRKRKTNDQFQL</sequence>
<accession>A0A9P1N0I8</accession>
<keyword evidence="5" id="KW-1185">Reference proteome</keyword>
<keyword evidence="1" id="KW-0175">Coiled coil</keyword>